<keyword evidence="3" id="KW-1133">Transmembrane helix</keyword>
<dbReference type="Proteomes" id="UP000028782">
    <property type="component" value="Chromosome"/>
</dbReference>
<evidence type="ECO:0000313" key="5">
    <source>
        <dbReference type="EMBL" id="AIJ46277.1"/>
    </source>
</evidence>
<feature type="transmembrane region" description="Helical" evidence="3">
    <location>
        <begin position="191"/>
        <end position="214"/>
    </location>
</feature>
<feature type="transmembrane region" description="Helical" evidence="3">
    <location>
        <begin position="37"/>
        <end position="59"/>
    </location>
</feature>
<dbReference type="Gene3D" id="3.30.70.270">
    <property type="match status" value="1"/>
</dbReference>
<dbReference type="EC" id="2.7.7.65" evidence="1"/>
<dbReference type="PROSITE" id="PS50887">
    <property type="entry name" value="GGDEF"/>
    <property type="match status" value="1"/>
</dbReference>
<gene>
    <name evidence="5" type="ORF">O987_10780</name>
</gene>
<sequence>MGQPADLYFALIAPACVMLFGLALLACWYVQRRQPRAMFLLWLVGGYVLLATALAAQSLMSNAQLSQFAMATACLYLLGTWSLAQGVSLRQGSAGASVPGGILIAVVALSVLFYFSRIENNLWVRVQCLAMAMALQLTLAIPAFLRAGSSKDWLERGVRWAYGLNVCNALFRPAAVSLLPVYEVQELTRSGYWLLTQAIALLFAMWFAVGLLACSVRDVMTTLREERNRDSLTRLLNRRAFMEAAESRLADQRLVPWAVVAVDIDHFKYINDNWGHAAGDQVLQQLAQLLTQQVRDCDLVARFGGEEFVLLLSRVKLFEAQAIVERVRERLQSHEFGALPAKLRVTASFGIAALSSAQDFEQALAQADALLYQAKKAGRDCVMSSAQDESQLQWRMIA</sequence>
<feature type="transmembrane region" description="Helical" evidence="3">
    <location>
        <begin position="96"/>
        <end position="116"/>
    </location>
</feature>
<dbReference type="InterPro" id="IPR029787">
    <property type="entry name" value="Nucleotide_cyclase"/>
</dbReference>
<dbReference type="PANTHER" id="PTHR45138:SF9">
    <property type="entry name" value="DIGUANYLATE CYCLASE DGCM-RELATED"/>
    <property type="match status" value="1"/>
</dbReference>
<protein>
    <recommendedName>
        <fullName evidence="1">diguanylate cyclase</fullName>
        <ecNumber evidence="1">2.7.7.65</ecNumber>
    </recommendedName>
</protein>
<dbReference type="GO" id="GO:0052621">
    <property type="term" value="F:diguanylate cyclase activity"/>
    <property type="evidence" value="ECO:0007669"/>
    <property type="project" value="UniProtKB-EC"/>
</dbReference>
<dbReference type="InterPro" id="IPR050469">
    <property type="entry name" value="Diguanylate_Cyclase"/>
</dbReference>
<evidence type="ECO:0000256" key="3">
    <source>
        <dbReference type="SAM" id="Phobius"/>
    </source>
</evidence>
<dbReference type="SUPFAM" id="SSF55073">
    <property type="entry name" value="Nucleotide cyclase"/>
    <property type="match status" value="1"/>
</dbReference>
<dbReference type="Pfam" id="PF00990">
    <property type="entry name" value="GGDEF"/>
    <property type="match status" value="1"/>
</dbReference>
<reference evidence="5 6" key="1">
    <citation type="journal article" date="2014" name="Genome Announc.">
        <title>Complete Genome Sequence of Polychlorinated Biphenyl Degrader Comamonas testosteroni TK102 (NBRC 109938).</title>
        <authorList>
            <person name="Fukuda K."/>
            <person name="Hosoyama A."/>
            <person name="Tsuchikane K."/>
            <person name="Ohji S."/>
            <person name="Yamazoe A."/>
            <person name="Fujita N."/>
            <person name="Shintani M."/>
            <person name="Kimbara K."/>
        </authorList>
    </citation>
    <scope>NUCLEOTIDE SEQUENCE [LARGE SCALE GENOMIC DNA]</scope>
    <source>
        <strain evidence="5">TK102</strain>
    </source>
</reference>
<organism evidence="5 6">
    <name type="scientific">Comamonas testosteroni TK102</name>
    <dbReference type="NCBI Taxonomy" id="1392005"/>
    <lineage>
        <taxon>Bacteria</taxon>
        <taxon>Pseudomonadati</taxon>
        <taxon>Pseudomonadota</taxon>
        <taxon>Betaproteobacteria</taxon>
        <taxon>Burkholderiales</taxon>
        <taxon>Comamonadaceae</taxon>
        <taxon>Comamonas</taxon>
    </lineage>
</organism>
<dbReference type="NCBIfam" id="TIGR00254">
    <property type="entry name" value="GGDEF"/>
    <property type="match status" value="1"/>
</dbReference>
<name>A0A076PSE1_COMTE</name>
<evidence type="ECO:0000259" key="4">
    <source>
        <dbReference type="PROSITE" id="PS50887"/>
    </source>
</evidence>
<dbReference type="CDD" id="cd01949">
    <property type="entry name" value="GGDEF"/>
    <property type="match status" value="1"/>
</dbReference>
<feature type="domain" description="GGDEF" evidence="4">
    <location>
        <begin position="255"/>
        <end position="387"/>
    </location>
</feature>
<keyword evidence="3" id="KW-0812">Transmembrane</keyword>
<feature type="transmembrane region" description="Helical" evidence="3">
    <location>
        <begin position="6"/>
        <end position="30"/>
    </location>
</feature>
<keyword evidence="3" id="KW-0472">Membrane</keyword>
<evidence type="ECO:0000256" key="2">
    <source>
        <dbReference type="ARBA" id="ARBA00034247"/>
    </source>
</evidence>
<dbReference type="AlphaFoldDB" id="A0A076PSE1"/>
<dbReference type="KEGG" id="ctes:O987_10780"/>
<dbReference type="PANTHER" id="PTHR45138">
    <property type="entry name" value="REGULATORY COMPONENTS OF SENSORY TRANSDUCTION SYSTEM"/>
    <property type="match status" value="1"/>
</dbReference>
<evidence type="ECO:0000313" key="6">
    <source>
        <dbReference type="Proteomes" id="UP000028782"/>
    </source>
</evidence>
<dbReference type="EMBL" id="CP006704">
    <property type="protein sequence ID" value="AIJ46277.1"/>
    <property type="molecule type" value="Genomic_DNA"/>
</dbReference>
<dbReference type="InterPro" id="IPR000160">
    <property type="entry name" value="GGDEF_dom"/>
</dbReference>
<proteinExistence type="predicted"/>
<dbReference type="FunFam" id="3.30.70.270:FF:000001">
    <property type="entry name" value="Diguanylate cyclase domain protein"/>
    <property type="match status" value="1"/>
</dbReference>
<dbReference type="SMART" id="SM00267">
    <property type="entry name" value="GGDEF"/>
    <property type="match status" value="1"/>
</dbReference>
<comment type="catalytic activity">
    <reaction evidence="2">
        <text>2 GTP = 3',3'-c-di-GMP + 2 diphosphate</text>
        <dbReference type="Rhea" id="RHEA:24898"/>
        <dbReference type="ChEBI" id="CHEBI:33019"/>
        <dbReference type="ChEBI" id="CHEBI:37565"/>
        <dbReference type="ChEBI" id="CHEBI:58805"/>
        <dbReference type="EC" id="2.7.7.65"/>
    </reaction>
</comment>
<dbReference type="HOGENOM" id="CLU_000445_11_1_4"/>
<evidence type="ECO:0000256" key="1">
    <source>
        <dbReference type="ARBA" id="ARBA00012528"/>
    </source>
</evidence>
<feature type="transmembrane region" description="Helical" evidence="3">
    <location>
        <begin position="122"/>
        <end position="145"/>
    </location>
</feature>
<dbReference type="InterPro" id="IPR043128">
    <property type="entry name" value="Rev_trsase/Diguanyl_cyclase"/>
</dbReference>
<accession>A0A076PSE1</accession>
<dbReference type="RefSeq" id="WP_019043513.1">
    <property type="nucleotide sequence ID" value="NZ_CP006704.1"/>
</dbReference>